<comment type="cofactor">
    <cofactor evidence="14 16">
        <name>Zn(2+)</name>
        <dbReference type="ChEBI" id="CHEBI:29105"/>
    </cofactor>
    <text evidence="14 16">Binds 1 zinc ion per subunit.</text>
</comment>
<dbReference type="AlphaFoldDB" id="A0A428ZAW8"/>
<dbReference type="GO" id="GO:0005886">
    <property type="term" value="C:plasma membrane"/>
    <property type="evidence" value="ECO:0007669"/>
    <property type="project" value="UniProtKB-SubCell"/>
</dbReference>
<dbReference type="PANTHER" id="PTHR39188:SF3">
    <property type="entry name" value="STAGE IV SPORULATION PROTEIN FB"/>
    <property type="match status" value="1"/>
</dbReference>
<dbReference type="InterPro" id="IPR046342">
    <property type="entry name" value="CBS_dom_sf"/>
</dbReference>
<keyword evidence="12 17" id="KW-0129">CBS domain</keyword>
<comment type="caution">
    <text evidence="19">The sequence shown here is derived from an EMBL/GenBank/DDBJ whole genome shotgun (WGS) entry which is preliminary data.</text>
</comment>
<keyword evidence="6 14" id="KW-0479">Metal-binding</keyword>
<sequence>MFKSSIPLGRIAGVPVGAHWSVLVIMVLLTELLAIRVLAPAVPGQPAWVYWAVAAGTAVTFMASLLAHEVTHALVGRHFRLRTKRITLWLLGGAAEFDAEPPTPKADALVALSGPLTSLVLGGVCYGLAEVAARLGFSWLLVTALAWLAFTNGVLAAFNLLPATPLDGGRVLRAVVWKRTGDREHGVSAAARSGRFVGGGLVVLGVLPMLYGRFDLLLMAFVGWFIMTAASTESVPGQLSGLRVADVMTPDPVVAPGWWTVHAFLDRVAANSPHRVFPVVSFEGKATGLVSLGELTRVPPDARSRTRIDKACRQLAAAPSAHPDDRLDKVAFGASPRLGRDLILVVLDERVVGVISPNDIARAIELRALDQPVRRNIPG</sequence>
<dbReference type="EMBL" id="QHKI01000013">
    <property type="protein sequence ID" value="RSM85204.1"/>
    <property type="molecule type" value="Genomic_DNA"/>
</dbReference>
<keyword evidence="5 14" id="KW-0812">Transmembrane</keyword>
<keyword evidence="3 14" id="KW-1003">Cell membrane</keyword>
<keyword evidence="8 14" id="KW-0378">Hydrolase</keyword>
<evidence type="ECO:0000256" key="13">
    <source>
        <dbReference type="ARBA" id="ARBA00023136"/>
    </source>
</evidence>
<keyword evidence="7" id="KW-0677">Repeat</keyword>
<keyword evidence="9 14" id="KW-0862">Zinc</keyword>
<dbReference type="Pfam" id="PF02163">
    <property type="entry name" value="Peptidase_M50"/>
    <property type="match status" value="2"/>
</dbReference>
<organism evidence="19 20">
    <name type="scientific">Kibdelosporangium aridum</name>
    <dbReference type="NCBI Taxonomy" id="2030"/>
    <lineage>
        <taxon>Bacteria</taxon>
        <taxon>Bacillati</taxon>
        <taxon>Actinomycetota</taxon>
        <taxon>Actinomycetes</taxon>
        <taxon>Pseudonocardiales</taxon>
        <taxon>Pseudonocardiaceae</taxon>
        <taxon>Kibdelosporangium</taxon>
    </lineage>
</organism>
<feature type="transmembrane region" description="Helical" evidence="14">
    <location>
        <begin position="20"/>
        <end position="42"/>
    </location>
</feature>
<evidence type="ECO:0000256" key="1">
    <source>
        <dbReference type="ARBA" id="ARBA00004651"/>
    </source>
</evidence>
<evidence type="ECO:0000256" key="2">
    <source>
        <dbReference type="ARBA" id="ARBA00007931"/>
    </source>
</evidence>
<dbReference type="PIRSF" id="PIRSF006404">
    <property type="entry name" value="UCP006404_Pept_M50_CBS"/>
    <property type="match status" value="1"/>
</dbReference>
<dbReference type="Pfam" id="PF00571">
    <property type="entry name" value="CBS"/>
    <property type="match status" value="1"/>
</dbReference>
<dbReference type="InterPro" id="IPR016483">
    <property type="entry name" value="UCP006404_Pept_M50_CBS"/>
</dbReference>
<dbReference type="PANTHER" id="PTHR39188">
    <property type="entry name" value="MEMBRANE-ASSOCIATED ZINC METALLOPROTEASE M50B"/>
    <property type="match status" value="1"/>
</dbReference>
<keyword evidence="13 14" id="KW-0472">Membrane</keyword>
<feature type="active site" evidence="15">
    <location>
        <position position="69"/>
    </location>
</feature>
<evidence type="ECO:0000256" key="4">
    <source>
        <dbReference type="ARBA" id="ARBA00022670"/>
    </source>
</evidence>
<feature type="binding site" evidence="16">
    <location>
        <position position="68"/>
    </location>
    <ligand>
        <name>Zn(2+)</name>
        <dbReference type="ChEBI" id="CHEBI:29105"/>
        <note>catalytic</note>
    </ligand>
</feature>
<evidence type="ECO:0000256" key="16">
    <source>
        <dbReference type="PIRSR" id="PIRSR006404-2"/>
    </source>
</evidence>
<feature type="transmembrane region" description="Helical" evidence="14">
    <location>
        <begin position="48"/>
        <end position="75"/>
    </location>
</feature>
<evidence type="ECO:0000256" key="14">
    <source>
        <dbReference type="PIRNR" id="PIRNR006404"/>
    </source>
</evidence>
<dbReference type="PROSITE" id="PS51371">
    <property type="entry name" value="CBS"/>
    <property type="match status" value="1"/>
</dbReference>
<comment type="subcellular location">
    <subcellularLocation>
        <location evidence="1 14">Cell membrane</location>
        <topology evidence="1 14">Multi-pass membrane protein</topology>
    </subcellularLocation>
</comment>
<accession>A0A428ZAW8</accession>
<feature type="transmembrane region" description="Helical" evidence="14">
    <location>
        <begin position="201"/>
        <end position="227"/>
    </location>
</feature>
<evidence type="ECO:0000256" key="6">
    <source>
        <dbReference type="ARBA" id="ARBA00022723"/>
    </source>
</evidence>
<evidence type="ECO:0000256" key="11">
    <source>
        <dbReference type="ARBA" id="ARBA00023049"/>
    </source>
</evidence>
<feature type="binding site" evidence="16">
    <location>
        <position position="167"/>
    </location>
    <ligand>
        <name>Zn(2+)</name>
        <dbReference type="ChEBI" id="CHEBI:29105"/>
        <note>catalytic</note>
    </ligand>
</feature>
<dbReference type="GO" id="GO:0006508">
    <property type="term" value="P:proteolysis"/>
    <property type="evidence" value="ECO:0007669"/>
    <property type="project" value="UniProtKB-KW"/>
</dbReference>
<evidence type="ECO:0000313" key="19">
    <source>
        <dbReference type="EMBL" id="RSM85204.1"/>
    </source>
</evidence>
<evidence type="ECO:0000259" key="18">
    <source>
        <dbReference type="PROSITE" id="PS51371"/>
    </source>
</evidence>
<protein>
    <recommendedName>
        <fullName evidence="14">Zinc metalloprotease</fullName>
    </recommendedName>
</protein>
<evidence type="ECO:0000256" key="5">
    <source>
        <dbReference type="ARBA" id="ARBA00022692"/>
    </source>
</evidence>
<evidence type="ECO:0000256" key="17">
    <source>
        <dbReference type="PROSITE-ProRule" id="PRU00703"/>
    </source>
</evidence>
<evidence type="ECO:0000256" key="15">
    <source>
        <dbReference type="PIRSR" id="PIRSR006404-1"/>
    </source>
</evidence>
<dbReference type="RefSeq" id="WP_037267574.1">
    <property type="nucleotide sequence ID" value="NZ_QHKI01000013.1"/>
</dbReference>
<keyword evidence="4 14" id="KW-0645">Protease</keyword>
<dbReference type="GO" id="GO:0008237">
    <property type="term" value="F:metallopeptidase activity"/>
    <property type="evidence" value="ECO:0007669"/>
    <property type="project" value="UniProtKB-UniRule"/>
</dbReference>
<feature type="binding site" evidence="16">
    <location>
        <position position="72"/>
    </location>
    <ligand>
        <name>Zn(2+)</name>
        <dbReference type="ChEBI" id="CHEBI:29105"/>
        <note>catalytic</note>
    </ligand>
</feature>
<evidence type="ECO:0000313" key="20">
    <source>
        <dbReference type="Proteomes" id="UP000287547"/>
    </source>
</evidence>
<dbReference type="InterPro" id="IPR008915">
    <property type="entry name" value="Peptidase_M50"/>
</dbReference>
<evidence type="ECO:0000256" key="12">
    <source>
        <dbReference type="ARBA" id="ARBA00023122"/>
    </source>
</evidence>
<feature type="transmembrane region" description="Helical" evidence="14">
    <location>
        <begin position="108"/>
        <end position="129"/>
    </location>
</feature>
<evidence type="ECO:0000256" key="9">
    <source>
        <dbReference type="ARBA" id="ARBA00022833"/>
    </source>
</evidence>
<evidence type="ECO:0000256" key="7">
    <source>
        <dbReference type="ARBA" id="ARBA00022737"/>
    </source>
</evidence>
<dbReference type="OrthoDB" id="9781963at2"/>
<evidence type="ECO:0000256" key="3">
    <source>
        <dbReference type="ARBA" id="ARBA00022475"/>
    </source>
</evidence>
<evidence type="ECO:0000256" key="8">
    <source>
        <dbReference type="ARBA" id="ARBA00022801"/>
    </source>
</evidence>
<feature type="domain" description="CBS" evidence="18">
    <location>
        <begin position="248"/>
        <end position="305"/>
    </location>
</feature>
<proteinExistence type="inferred from homology"/>
<dbReference type="GO" id="GO:0046872">
    <property type="term" value="F:metal ion binding"/>
    <property type="evidence" value="ECO:0007669"/>
    <property type="project" value="UniProtKB-UniRule"/>
</dbReference>
<keyword evidence="11 14" id="KW-0482">Metalloprotease</keyword>
<dbReference type="InterPro" id="IPR000644">
    <property type="entry name" value="CBS_dom"/>
</dbReference>
<keyword evidence="10 14" id="KW-1133">Transmembrane helix</keyword>
<dbReference type="SUPFAM" id="SSF54631">
    <property type="entry name" value="CBS-domain pair"/>
    <property type="match status" value="1"/>
</dbReference>
<reference evidence="19 20" key="1">
    <citation type="submission" date="2018-05" db="EMBL/GenBank/DDBJ databases">
        <title>Evolution of GPA BGCs.</title>
        <authorList>
            <person name="Waglechner N."/>
            <person name="Wright G.D."/>
        </authorList>
    </citation>
    <scope>NUCLEOTIDE SEQUENCE [LARGE SCALE GENOMIC DNA]</scope>
    <source>
        <strain evidence="19 20">A82846</strain>
    </source>
</reference>
<evidence type="ECO:0000256" key="10">
    <source>
        <dbReference type="ARBA" id="ARBA00022989"/>
    </source>
</evidence>
<feature type="transmembrane region" description="Helical" evidence="14">
    <location>
        <begin position="135"/>
        <end position="161"/>
    </location>
</feature>
<comment type="similarity">
    <text evidence="2 14">Belongs to the peptidase M50B family.</text>
</comment>
<gene>
    <name evidence="19" type="ORF">DMH04_18060</name>
</gene>
<dbReference type="Proteomes" id="UP000287547">
    <property type="component" value="Unassembled WGS sequence"/>
</dbReference>
<dbReference type="Gene3D" id="3.10.580.10">
    <property type="entry name" value="CBS-domain"/>
    <property type="match status" value="1"/>
</dbReference>
<dbReference type="CDD" id="cd06164">
    <property type="entry name" value="S2P-M50_SpoIVFB_CBS"/>
    <property type="match status" value="1"/>
</dbReference>
<name>A0A428ZAW8_KIBAR</name>